<comment type="subcellular location">
    <subcellularLocation>
        <location evidence="1">Nucleus</location>
    </subcellularLocation>
</comment>
<keyword evidence="5" id="KW-0234">DNA repair</keyword>
<evidence type="ECO:0000256" key="5">
    <source>
        <dbReference type="ARBA" id="ARBA00023204"/>
    </source>
</evidence>
<evidence type="ECO:0000313" key="8">
    <source>
        <dbReference type="EMBL" id="CAJ2511786.1"/>
    </source>
</evidence>
<dbReference type="GO" id="GO:0071821">
    <property type="term" value="C:FANCM-MHF complex"/>
    <property type="evidence" value="ECO:0007669"/>
    <property type="project" value="TreeGrafter"/>
</dbReference>
<dbReference type="GO" id="GO:0000712">
    <property type="term" value="P:resolution of meiotic recombination intermediates"/>
    <property type="evidence" value="ECO:0007669"/>
    <property type="project" value="TreeGrafter"/>
</dbReference>
<dbReference type="GO" id="GO:0003677">
    <property type="term" value="F:DNA binding"/>
    <property type="evidence" value="ECO:0007669"/>
    <property type="project" value="UniProtKB-KW"/>
</dbReference>
<protein>
    <submittedName>
        <fullName evidence="8">Uu.00g074110.m01.CDS01</fullName>
    </submittedName>
</protein>
<name>A0AAI8VPS7_9PEZI</name>
<feature type="compositionally biased region" description="Low complexity" evidence="7">
    <location>
        <begin position="1"/>
        <end position="21"/>
    </location>
</feature>
<dbReference type="PANTHER" id="PTHR28680:SF1">
    <property type="entry name" value="CENTROMERE PROTEIN X"/>
    <property type="match status" value="1"/>
</dbReference>
<feature type="compositionally biased region" description="Basic and acidic residues" evidence="7">
    <location>
        <begin position="72"/>
        <end position="82"/>
    </location>
</feature>
<evidence type="ECO:0000256" key="2">
    <source>
        <dbReference type="ARBA" id="ARBA00009359"/>
    </source>
</evidence>
<feature type="compositionally biased region" description="Acidic residues" evidence="7">
    <location>
        <begin position="84"/>
        <end position="110"/>
    </location>
</feature>
<feature type="region of interest" description="Disordered" evidence="7">
    <location>
        <begin position="1"/>
        <end position="118"/>
    </location>
</feature>
<dbReference type="Proteomes" id="UP001295740">
    <property type="component" value="Unassembled WGS sequence"/>
</dbReference>
<dbReference type="Gene3D" id="6.10.130.30">
    <property type="match status" value="1"/>
</dbReference>
<evidence type="ECO:0000256" key="4">
    <source>
        <dbReference type="ARBA" id="ARBA00023125"/>
    </source>
</evidence>
<evidence type="ECO:0000313" key="9">
    <source>
        <dbReference type="Proteomes" id="UP001295740"/>
    </source>
</evidence>
<keyword evidence="6" id="KW-0539">Nucleus</keyword>
<gene>
    <name evidence="8" type="ORF">KHLLAP_LOCUS12254</name>
</gene>
<comment type="similarity">
    <text evidence="2">Belongs to the CENP-X/MHF2 family.</text>
</comment>
<dbReference type="GO" id="GO:0031297">
    <property type="term" value="P:replication fork processing"/>
    <property type="evidence" value="ECO:0007669"/>
    <property type="project" value="TreeGrafter"/>
</dbReference>
<accession>A0AAI8VPS7</accession>
<organism evidence="8 9">
    <name type="scientific">Anthostomella pinea</name>
    <dbReference type="NCBI Taxonomy" id="933095"/>
    <lineage>
        <taxon>Eukaryota</taxon>
        <taxon>Fungi</taxon>
        <taxon>Dikarya</taxon>
        <taxon>Ascomycota</taxon>
        <taxon>Pezizomycotina</taxon>
        <taxon>Sordariomycetes</taxon>
        <taxon>Xylariomycetidae</taxon>
        <taxon>Xylariales</taxon>
        <taxon>Xylariaceae</taxon>
        <taxon>Anthostomella</taxon>
    </lineage>
</organism>
<evidence type="ECO:0000256" key="7">
    <source>
        <dbReference type="SAM" id="MobiDB-lite"/>
    </source>
</evidence>
<dbReference type="EMBL" id="CAUWAG010000018">
    <property type="protein sequence ID" value="CAJ2511786.1"/>
    <property type="molecule type" value="Genomic_DNA"/>
</dbReference>
<reference evidence="8" key="1">
    <citation type="submission" date="2023-10" db="EMBL/GenBank/DDBJ databases">
        <authorList>
            <person name="Hackl T."/>
        </authorList>
    </citation>
    <scope>NUCLEOTIDE SEQUENCE</scope>
</reference>
<dbReference type="GO" id="GO:0006281">
    <property type="term" value="P:DNA repair"/>
    <property type="evidence" value="ECO:0007669"/>
    <property type="project" value="UniProtKB-KW"/>
</dbReference>
<dbReference type="AlphaFoldDB" id="A0AAI8VPS7"/>
<dbReference type="CDD" id="cd22921">
    <property type="entry name" value="HFD_CENP-X"/>
    <property type="match status" value="1"/>
</dbReference>
<evidence type="ECO:0000256" key="3">
    <source>
        <dbReference type="ARBA" id="ARBA00022763"/>
    </source>
</evidence>
<dbReference type="PANTHER" id="PTHR28680">
    <property type="entry name" value="CENTROMERE PROTEIN X"/>
    <property type="match status" value="1"/>
</dbReference>
<proteinExistence type="inferred from homology"/>
<keyword evidence="3" id="KW-0227">DNA damage</keyword>
<dbReference type="Pfam" id="PF09415">
    <property type="entry name" value="CENP-X"/>
    <property type="match status" value="1"/>
</dbReference>
<dbReference type="GO" id="GO:0051382">
    <property type="term" value="P:kinetochore assembly"/>
    <property type="evidence" value="ECO:0007669"/>
    <property type="project" value="InterPro"/>
</dbReference>
<comment type="caution">
    <text evidence="8">The sequence shown here is derived from an EMBL/GenBank/DDBJ whole genome shotgun (WGS) entry which is preliminary data.</text>
</comment>
<keyword evidence="4" id="KW-0238">DNA-binding</keyword>
<evidence type="ECO:0000256" key="1">
    <source>
        <dbReference type="ARBA" id="ARBA00004123"/>
    </source>
</evidence>
<feature type="compositionally biased region" description="Polar residues" evidence="7">
    <location>
        <begin position="28"/>
        <end position="55"/>
    </location>
</feature>
<sequence>MPPKQSTSTARGRGASSAAGRPPKAKPASTSKRQHAASSSSRGGRQTLQSPQIINSDQSDLDPFADDDDDDPPRRERQRQEQAMEVDQDEEEDNNNGEEDQEDKDDDDDEAQKTIPPELLTRLLHEFFEKDGTRISRDANAAVAKYMDIFVREAVARTAVEKGAGFLEVEDLEKVAPQLLLDL</sequence>
<evidence type="ECO:0000256" key="6">
    <source>
        <dbReference type="ARBA" id="ARBA00023242"/>
    </source>
</evidence>
<keyword evidence="9" id="KW-1185">Reference proteome</keyword>
<dbReference type="InterPro" id="IPR018552">
    <property type="entry name" value="CENP-X"/>
</dbReference>
<feature type="compositionally biased region" description="Acidic residues" evidence="7">
    <location>
        <begin position="59"/>
        <end position="71"/>
    </location>
</feature>